<evidence type="ECO:0000313" key="2">
    <source>
        <dbReference type="Proteomes" id="UP000053477"/>
    </source>
</evidence>
<accession>A0A0H2RCJ1</accession>
<keyword evidence="2" id="KW-1185">Reference proteome</keyword>
<dbReference type="InParanoid" id="A0A0H2RCJ1"/>
<dbReference type="SUPFAM" id="SSF52047">
    <property type="entry name" value="RNI-like"/>
    <property type="match status" value="1"/>
</dbReference>
<evidence type="ECO:0000313" key="1">
    <source>
        <dbReference type="EMBL" id="KLO09504.1"/>
    </source>
</evidence>
<name>A0A0H2RCJ1_9AGAM</name>
<dbReference type="OrthoDB" id="2927828at2759"/>
<proteinExistence type="predicted"/>
<dbReference type="Proteomes" id="UP000053477">
    <property type="component" value="Unassembled WGS sequence"/>
</dbReference>
<dbReference type="AlphaFoldDB" id="A0A0H2RCJ1"/>
<gene>
    <name evidence="1" type="ORF">SCHPADRAFT_943563</name>
</gene>
<reference evidence="1 2" key="1">
    <citation type="submission" date="2015-04" db="EMBL/GenBank/DDBJ databases">
        <title>Complete genome sequence of Schizopora paradoxa KUC8140, a cosmopolitan wood degrader in East Asia.</title>
        <authorList>
            <consortium name="DOE Joint Genome Institute"/>
            <person name="Min B."/>
            <person name="Park H."/>
            <person name="Jang Y."/>
            <person name="Kim J.-J."/>
            <person name="Kim K.H."/>
            <person name="Pangilinan J."/>
            <person name="Lipzen A."/>
            <person name="Riley R."/>
            <person name="Grigoriev I.V."/>
            <person name="Spatafora J.W."/>
            <person name="Choi I.-G."/>
        </authorList>
    </citation>
    <scope>NUCLEOTIDE SEQUENCE [LARGE SCALE GENOMIC DNA]</scope>
    <source>
        <strain evidence="1 2">KUC8140</strain>
    </source>
</reference>
<organism evidence="1 2">
    <name type="scientific">Schizopora paradoxa</name>
    <dbReference type="NCBI Taxonomy" id="27342"/>
    <lineage>
        <taxon>Eukaryota</taxon>
        <taxon>Fungi</taxon>
        <taxon>Dikarya</taxon>
        <taxon>Basidiomycota</taxon>
        <taxon>Agaricomycotina</taxon>
        <taxon>Agaricomycetes</taxon>
        <taxon>Hymenochaetales</taxon>
        <taxon>Schizoporaceae</taxon>
        <taxon>Schizopora</taxon>
    </lineage>
</organism>
<dbReference type="EMBL" id="KQ086053">
    <property type="protein sequence ID" value="KLO09504.1"/>
    <property type="molecule type" value="Genomic_DNA"/>
</dbReference>
<protein>
    <submittedName>
        <fullName evidence="1">Uncharacterized protein</fullName>
    </submittedName>
</protein>
<sequence>MSRLTNLVLSFRNFQAGVFDIRNLQLPLLIACDITCDSEPLGLGLTEFVKNHSGLFRLHLSFIESVTPEFPSPFLPEKISKIQNLKLSADNSLTIGTWLREWGESTEEARVWRPQLEHFSIGKLRSLAFLDYYVKPFGAQLRRLDLEIRNEGAVINDDFYNLLTLFTALIELSITTNAPPSSTMLVIQASSHLRKTLRACKDCTSLRAMHFYDKPAQSLEPYHLKNLHPVPPSLQFISWGNWRGTTTFRIIHDRVSRKARAEECEVPPHPTGIIYDWTSENTFRHLFD</sequence>